<feature type="compositionally biased region" description="Polar residues" evidence="1">
    <location>
        <begin position="1071"/>
        <end position="1089"/>
    </location>
</feature>
<dbReference type="InterPro" id="IPR036617">
    <property type="entry name" value="BAF_sf"/>
</dbReference>
<feature type="compositionally biased region" description="Basic and acidic residues" evidence="1">
    <location>
        <begin position="454"/>
        <end position="478"/>
    </location>
</feature>
<evidence type="ECO:0000256" key="1">
    <source>
        <dbReference type="SAM" id="MobiDB-lite"/>
    </source>
</evidence>
<feature type="region of interest" description="Disordered" evidence="1">
    <location>
        <begin position="114"/>
        <end position="139"/>
    </location>
</feature>
<dbReference type="Proteomes" id="UP000681722">
    <property type="component" value="Unassembled WGS sequence"/>
</dbReference>
<feature type="region of interest" description="Disordered" evidence="1">
    <location>
        <begin position="630"/>
        <end position="664"/>
    </location>
</feature>
<name>A0A814CC93_9BILA</name>
<evidence type="ECO:0000313" key="2">
    <source>
        <dbReference type="EMBL" id="CAF0940560.1"/>
    </source>
</evidence>
<evidence type="ECO:0000313" key="3">
    <source>
        <dbReference type="EMBL" id="CAF3717118.1"/>
    </source>
</evidence>
<sequence>MNTKRSKQNLKSCATKRPRINKITPTDTIPIVRTNKHRCYVFCPVEHTSLTCVPGIGQKNKKLLHKANIPDLSTLYERWEIMNNPRQFQNWLVNDVGFTNYQASMTSCEYTWPVRGSNKRKRSSTEEDTEKLSTSKRNVQSDGEVKFITTSKIKSKPMRSDTQKELFKLELNNLPNSLPSGLQSVKEKQNSTEVQKKTTIKLTDLGSKPLNKSEMSSPSKLELNIVGLKSDEIEQTVALKGNKFDLLSTKSKPSDDTTSKIPIDKVLSLAIKVTTNNEYLKSTEQNLPKRCDSKTNILSQNTSEHEDLKISNRSHSSDELDSTTVSIKSHQDKRMPQNLVESDPKSNEQTKKELSESNMKENLKSIKNLSLTSALATMKAKDNNFSTKDSSSPVNTPKTLQTKNLNSKVSLIDSNGTSIISKDITESIISNLKENTAVAEQQLSPTELQSTEDNSVRKLSDEKQLDKTPKAENDESKGRQLKGTPTLDHRKSISSLKRSILSSPKSTPAVFPSKPLRFGATTPKLDERSSVLSKTFAGLSSTTGTVEEVASSQNDRFLSLQEGSRSSKNLVKTSKESIESGVAVQRTTEIIPSKIPLDDQPNLLKQLPTQSDIKSSPENNIRAAYTQILDIKPNKSGTETGEQTRSDSRPKIQDSLTRSQKSIIPDSISQKQSFSLSIFKVPIITACLLEPPSNTMNQMEKWTQPDVKSEKDVTQEFFPEMSATVQHVDSNKDKIHSDSMSISASTLELRTQIVKEEVNEILTAAAEVIQQTLRDTSILINDAQFKNLFQSPSNGMNNKSEDNKSKIPPSTQLDTVVESPITSQQQQQNLAPVKKKILSPKPKCIPLAERLAQVRTLKAQRERIGTTTESSRTITQSSRTHIPLINSMTFPVSHKPNEASSQQIPKSLNKPSNDCSSEKLSESYIVQSNTLQHEIKAILNRTKSSANLQTNQELTNYTSNKHVDIQSETKFRSQSPKNEENTPLTKTAIKEIYPSIEQETLSFEGDKSSKKSLPLRRVVENSQIAKPQEDGKTACQQDTKRKIEIQDTAALISRLEKNAVDASILKKRPQETITRSTESATQTASQFSPDKSLLDKTFPSDSQKIHKNAIDKPTKLINENKSVPSEKISLKDALDVTNLKSQKEVELIEDDINVKEMFSKAHQSLDLYQNSSNISYLKMKVFKTSIASDIRSFTSAVKNQAKQPIAAWKHNLKTIEPTLNEQLEKNQIGLDGRKFLSTATNALDDQKIQQQITNSSLADLKHFVPQPRMGSNEPIPSPYLLILMPIKAQTIPKPSVFSQDMPTSESLVTKMEISEVSKHNDSGKKRTDDEIVVQDGEQSLRRLGASVPLCNVITKENSNDVLIDFSGRISFKQKCFISILGNERKNDTNVDGTNTLYSSYSTTNKAVWCESGNLLDKTSVHPQYVKVQKLLIPQVEFHESEEQISNRDTNNSILETKFFVSESDNK</sequence>
<feature type="compositionally biased region" description="Basic and acidic residues" evidence="1">
    <location>
        <begin position="342"/>
        <end position="361"/>
    </location>
</feature>
<feature type="region of interest" description="Disordered" evidence="1">
    <location>
        <begin position="297"/>
        <end position="361"/>
    </location>
</feature>
<protein>
    <submittedName>
        <fullName evidence="2">Uncharacterized protein</fullName>
    </submittedName>
</protein>
<feature type="region of interest" description="Disordered" evidence="1">
    <location>
        <begin position="440"/>
        <end position="514"/>
    </location>
</feature>
<keyword evidence="4" id="KW-1185">Reference proteome</keyword>
<feature type="compositionally biased region" description="Polar residues" evidence="1">
    <location>
        <begin position="440"/>
        <end position="453"/>
    </location>
</feature>
<feature type="region of interest" description="Disordered" evidence="1">
    <location>
        <begin position="382"/>
        <end position="401"/>
    </location>
</feature>
<feature type="compositionally biased region" description="Polar residues" evidence="1">
    <location>
        <begin position="654"/>
        <end position="664"/>
    </location>
</feature>
<dbReference type="OrthoDB" id="10020145at2759"/>
<reference evidence="2" key="1">
    <citation type="submission" date="2021-02" db="EMBL/GenBank/DDBJ databases">
        <authorList>
            <person name="Nowell W R."/>
        </authorList>
    </citation>
    <scope>NUCLEOTIDE SEQUENCE</scope>
</reference>
<feature type="region of interest" description="Disordered" evidence="1">
    <location>
        <begin position="1070"/>
        <end position="1098"/>
    </location>
</feature>
<feature type="compositionally biased region" description="Polar residues" evidence="1">
    <location>
        <begin position="383"/>
        <end position="401"/>
    </location>
</feature>
<feature type="compositionally biased region" description="Low complexity" evidence="1">
    <location>
        <begin position="493"/>
        <end position="503"/>
    </location>
</feature>
<feature type="region of interest" description="Disordered" evidence="1">
    <location>
        <begin position="893"/>
        <end position="919"/>
    </location>
</feature>
<feature type="compositionally biased region" description="Polar residues" evidence="1">
    <location>
        <begin position="898"/>
        <end position="915"/>
    </location>
</feature>
<comment type="caution">
    <text evidence="2">The sequence shown here is derived from an EMBL/GenBank/DDBJ whole genome shotgun (WGS) entry which is preliminary data.</text>
</comment>
<dbReference type="GO" id="GO:0003677">
    <property type="term" value="F:DNA binding"/>
    <property type="evidence" value="ECO:0007669"/>
    <property type="project" value="InterPro"/>
</dbReference>
<dbReference type="Gene3D" id="1.10.150.40">
    <property type="entry name" value="Barrier-to-autointegration factor, BAF"/>
    <property type="match status" value="1"/>
</dbReference>
<dbReference type="Proteomes" id="UP000663829">
    <property type="component" value="Unassembled WGS sequence"/>
</dbReference>
<gene>
    <name evidence="2" type="ORF">GPM918_LOCUS10685</name>
    <name evidence="3" type="ORF">SRO942_LOCUS10686</name>
</gene>
<feature type="compositionally biased region" description="Basic and acidic residues" evidence="1">
    <location>
        <begin position="642"/>
        <end position="652"/>
    </location>
</feature>
<accession>A0A814CC93</accession>
<proteinExistence type="predicted"/>
<feature type="region of interest" description="Disordered" evidence="1">
    <location>
        <begin position="790"/>
        <end position="811"/>
    </location>
</feature>
<organism evidence="2 4">
    <name type="scientific">Didymodactylos carnosus</name>
    <dbReference type="NCBI Taxonomy" id="1234261"/>
    <lineage>
        <taxon>Eukaryota</taxon>
        <taxon>Metazoa</taxon>
        <taxon>Spiralia</taxon>
        <taxon>Gnathifera</taxon>
        <taxon>Rotifera</taxon>
        <taxon>Eurotatoria</taxon>
        <taxon>Bdelloidea</taxon>
        <taxon>Philodinida</taxon>
        <taxon>Philodinidae</taxon>
        <taxon>Didymodactylos</taxon>
    </lineage>
</organism>
<feature type="compositionally biased region" description="Basic and acidic residues" evidence="1">
    <location>
        <begin position="303"/>
        <end position="318"/>
    </location>
</feature>
<evidence type="ECO:0000313" key="4">
    <source>
        <dbReference type="Proteomes" id="UP000663829"/>
    </source>
</evidence>
<dbReference type="EMBL" id="CAJNOQ010002131">
    <property type="protein sequence ID" value="CAF0940560.1"/>
    <property type="molecule type" value="Genomic_DNA"/>
</dbReference>
<dbReference type="EMBL" id="CAJOBC010002131">
    <property type="protein sequence ID" value="CAF3717118.1"/>
    <property type="molecule type" value="Genomic_DNA"/>
</dbReference>